<dbReference type="InterPro" id="IPR036388">
    <property type="entry name" value="WH-like_DNA-bd_sf"/>
</dbReference>
<name>A0A6J6FKT7_9ZZZZ</name>
<proteinExistence type="predicted"/>
<dbReference type="SUPFAM" id="SSF46894">
    <property type="entry name" value="C-terminal effector domain of the bipartite response regulators"/>
    <property type="match status" value="1"/>
</dbReference>
<gene>
    <name evidence="1" type="ORF">UFOPK1726_01174</name>
</gene>
<dbReference type="EMBL" id="CAEZTT010000180">
    <property type="protein sequence ID" value="CAB4585078.1"/>
    <property type="molecule type" value="Genomic_DNA"/>
</dbReference>
<dbReference type="GO" id="GO:0003677">
    <property type="term" value="F:DNA binding"/>
    <property type="evidence" value="ECO:0007669"/>
    <property type="project" value="InterPro"/>
</dbReference>
<dbReference type="Gene3D" id="1.10.10.10">
    <property type="entry name" value="Winged helix-like DNA-binding domain superfamily/Winged helix DNA-binding domain"/>
    <property type="match status" value="1"/>
</dbReference>
<accession>A0A6J6FKT7</accession>
<reference evidence="1" key="1">
    <citation type="submission" date="2020-05" db="EMBL/GenBank/DDBJ databases">
        <authorList>
            <person name="Chiriac C."/>
            <person name="Salcher M."/>
            <person name="Ghai R."/>
            <person name="Kavagutti S V."/>
        </authorList>
    </citation>
    <scope>NUCLEOTIDE SEQUENCE</scope>
</reference>
<evidence type="ECO:0000313" key="1">
    <source>
        <dbReference type="EMBL" id="CAB4585078.1"/>
    </source>
</evidence>
<dbReference type="GO" id="GO:0006355">
    <property type="term" value="P:regulation of DNA-templated transcription"/>
    <property type="evidence" value="ECO:0007669"/>
    <property type="project" value="InterPro"/>
</dbReference>
<dbReference type="AlphaFoldDB" id="A0A6J6FKT7"/>
<organism evidence="1">
    <name type="scientific">freshwater metagenome</name>
    <dbReference type="NCBI Taxonomy" id="449393"/>
    <lineage>
        <taxon>unclassified sequences</taxon>
        <taxon>metagenomes</taxon>
        <taxon>ecological metagenomes</taxon>
    </lineage>
</organism>
<dbReference type="InterPro" id="IPR016032">
    <property type="entry name" value="Sig_transdc_resp-reg_C-effctor"/>
</dbReference>
<protein>
    <submittedName>
        <fullName evidence="1">Unannotated protein</fullName>
    </submittedName>
</protein>
<sequence>MGWQQEVTEAEWSEWLRLARKFSSSKKVVTSLGAEDYAATAVEKLLLQETKPANVEAWLARVIKNQYIDRFRKIQARGGASLRELTDQEWEKEMISHATGSPSLLIYQQEEIEEVLAVLNDREKEILIMAAAGYDNQAIAMYLDYASNKVVATRLKQISTKVKKAIEAAASRNSSN</sequence>